<proteinExistence type="predicted"/>
<accession>A0ACA9MAS8</accession>
<organism evidence="1 2">
    <name type="scientific">Scutellospora calospora</name>
    <dbReference type="NCBI Taxonomy" id="85575"/>
    <lineage>
        <taxon>Eukaryota</taxon>
        <taxon>Fungi</taxon>
        <taxon>Fungi incertae sedis</taxon>
        <taxon>Mucoromycota</taxon>
        <taxon>Glomeromycotina</taxon>
        <taxon>Glomeromycetes</taxon>
        <taxon>Diversisporales</taxon>
        <taxon>Gigasporaceae</taxon>
        <taxon>Scutellospora</taxon>
    </lineage>
</organism>
<protein>
    <submittedName>
        <fullName evidence="1">5065_t:CDS:1</fullName>
    </submittedName>
</protein>
<gene>
    <name evidence="1" type="ORF">SCALOS_LOCUS6077</name>
</gene>
<name>A0ACA9MAS8_9GLOM</name>
<reference evidence="1" key="1">
    <citation type="submission" date="2021-06" db="EMBL/GenBank/DDBJ databases">
        <authorList>
            <person name="Kallberg Y."/>
            <person name="Tangrot J."/>
            <person name="Rosling A."/>
        </authorList>
    </citation>
    <scope>NUCLEOTIDE SEQUENCE</scope>
    <source>
        <strain evidence="1">AU212A</strain>
    </source>
</reference>
<dbReference type="Proteomes" id="UP000789860">
    <property type="component" value="Unassembled WGS sequence"/>
</dbReference>
<sequence length="244" mass="27187">MANFRLSRNSSSTFRLSFFSLQSRFAIILLLSITLLVDALSISVHIDTGRIHKNHKIHKNKMPNTKSNFSSSNLCDPNVKQYSGYIQPSDGVNMFFWFFESRNNPSNSPLTLYLNGGPGCSSMIGLFQEVGPCRSKPNGTDTYLNPYSWNNVSNILFVDQPTGAGFSYGGDYVTSTTQAASYLYEFLESWFSNFPQYASLDFHLFGESYAGHYIPALAKLIINNKAIHLKSIGIGDGLIDPVNQ</sequence>
<dbReference type="EMBL" id="CAJVPM010010971">
    <property type="protein sequence ID" value="CAG8577547.1"/>
    <property type="molecule type" value="Genomic_DNA"/>
</dbReference>
<feature type="non-terminal residue" evidence="1">
    <location>
        <position position="244"/>
    </location>
</feature>
<comment type="caution">
    <text evidence="1">The sequence shown here is derived from an EMBL/GenBank/DDBJ whole genome shotgun (WGS) entry which is preliminary data.</text>
</comment>
<keyword evidence="2" id="KW-1185">Reference proteome</keyword>
<evidence type="ECO:0000313" key="1">
    <source>
        <dbReference type="EMBL" id="CAG8577547.1"/>
    </source>
</evidence>
<evidence type="ECO:0000313" key="2">
    <source>
        <dbReference type="Proteomes" id="UP000789860"/>
    </source>
</evidence>